<dbReference type="KEGG" id="ffu:CLAFUR5_04018"/>
<dbReference type="RefSeq" id="XP_047760919.1">
    <property type="nucleotide sequence ID" value="XM_047903166.1"/>
</dbReference>
<dbReference type="OrthoDB" id="10469264at2759"/>
<evidence type="ECO:0000313" key="2">
    <source>
        <dbReference type="EMBL" id="UJO16553.1"/>
    </source>
</evidence>
<dbReference type="Proteomes" id="UP000756132">
    <property type="component" value="Chromosome 4"/>
</dbReference>
<evidence type="ECO:0000256" key="1">
    <source>
        <dbReference type="SAM" id="MobiDB-lite"/>
    </source>
</evidence>
<proteinExistence type="predicted"/>
<protein>
    <submittedName>
        <fullName evidence="2">Uncharacterized protein</fullName>
    </submittedName>
</protein>
<feature type="compositionally biased region" description="Basic residues" evidence="1">
    <location>
        <begin position="72"/>
        <end position="88"/>
    </location>
</feature>
<dbReference type="EMBL" id="CP090166">
    <property type="protein sequence ID" value="UJO16553.1"/>
    <property type="molecule type" value="Genomic_DNA"/>
</dbReference>
<evidence type="ECO:0000313" key="3">
    <source>
        <dbReference type="Proteomes" id="UP000756132"/>
    </source>
</evidence>
<keyword evidence="3" id="KW-1185">Reference proteome</keyword>
<dbReference type="OMA" id="SANAFWH"/>
<dbReference type="AlphaFoldDB" id="A0A9Q8LH63"/>
<feature type="region of interest" description="Disordered" evidence="1">
    <location>
        <begin position="59"/>
        <end position="97"/>
    </location>
</feature>
<gene>
    <name evidence="2" type="ORF">CLAFUR5_04018</name>
</gene>
<dbReference type="GeneID" id="71983896"/>
<organism evidence="2 3">
    <name type="scientific">Passalora fulva</name>
    <name type="common">Tomato leaf mold</name>
    <name type="synonym">Cladosporium fulvum</name>
    <dbReference type="NCBI Taxonomy" id="5499"/>
    <lineage>
        <taxon>Eukaryota</taxon>
        <taxon>Fungi</taxon>
        <taxon>Dikarya</taxon>
        <taxon>Ascomycota</taxon>
        <taxon>Pezizomycotina</taxon>
        <taxon>Dothideomycetes</taxon>
        <taxon>Dothideomycetidae</taxon>
        <taxon>Mycosphaerellales</taxon>
        <taxon>Mycosphaerellaceae</taxon>
        <taxon>Fulvia</taxon>
    </lineage>
</organism>
<reference evidence="2" key="1">
    <citation type="submission" date="2021-12" db="EMBL/GenBank/DDBJ databases">
        <authorList>
            <person name="Zaccaron A."/>
            <person name="Stergiopoulos I."/>
        </authorList>
    </citation>
    <scope>NUCLEOTIDE SEQUENCE</scope>
    <source>
        <strain evidence="2">Race5_Kim</strain>
    </source>
</reference>
<name>A0A9Q8LH63_PASFU</name>
<accession>A0A9Q8LH63</accession>
<reference evidence="2" key="2">
    <citation type="journal article" date="2022" name="Microb. Genom.">
        <title>A chromosome-scale genome assembly of the tomato pathogen Cladosporium fulvum reveals a compartmentalized genome architecture and the presence of a dispensable chromosome.</title>
        <authorList>
            <person name="Zaccaron A.Z."/>
            <person name="Chen L.H."/>
            <person name="Samaras A."/>
            <person name="Stergiopoulos I."/>
        </authorList>
    </citation>
    <scope>NUCLEOTIDE SEQUENCE</scope>
    <source>
        <strain evidence="2">Race5_Kim</strain>
    </source>
</reference>
<sequence>MSLIDRQREVMAHAWHCFDAEPKVNCEKLAALAGFANAASANAFWHKIKAKLVSTPNSAGTISKPSGIASKQRGRLKGSKCISKKPPKLKSSASGKKLEMSTGGALLPMQRIPLESGSLNDRSGHFNHRSSPQDTAAITGVILPDGLEEASLTLNGEEG</sequence>